<keyword evidence="2" id="KW-1185">Reference proteome</keyword>
<evidence type="ECO:0000313" key="1">
    <source>
        <dbReference type="EMBL" id="KAG2435592.1"/>
    </source>
</evidence>
<dbReference type="AlphaFoldDB" id="A0A835SYC8"/>
<evidence type="ECO:0000313" key="2">
    <source>
        <dbReference type="Proteomes" id="UP000613740"/>
    </source>
</evidence>
<organism evidence="1 2">
    <name type="scientific">Chlamydomonas schloesseri</name>
    <dbReference type="NCBI Taxonomy" id="2026947"/>
    <lineage>
        <taxon>Eukaryota</taxon>
        <taxon>Viridiplantae</taxon>
        <taxon>Chlorophyta</taxon>
        <taxon>core chlorophytes</taxon>
        <taxon>Chlorophyceae</taxon>
        <taxon>CS clade</taxon>
        <taxon>Chlamydomonadales</taxon>
        <taxon>Chlamydomonadaceae</taxon>
        <taxon>Chlamydomonas</taxon>
    </lineage>
</organism>
<proteinExistence type="predicted"/>
<reference evidence="1" key="1">
    <citation type="journal article" date="2020" name="bioRxiv">
        <title>Comparative genomics of Chlamydomonas.</title>
        <authorList>
            <person name="Craig R.J."/>
            <person name="Hasan A.R."/>
            <person name="Ness R.W."/>
            <person name="Keightley P.D."/>
        </authorList>
    </citation>
    <scope>NUCLEOTIDE SEQUENCE</scope>
    <source>
        <strain evidence="1">CCAP 11/173</strain>
    </source>
</reference>
<gene>
    <name evidence="1" type="ORF">HYH02_011884</name>
</gene>
<sequence length="126" mass="12950">MKAFLALLSSPGFGLLGVGLGLGLGLSSIGGGLRSIGGGLRSIGGGLRSIGGGLRSIGKSGLQGLGSQSFAKNDSTLKAASGDFGKEFGSTAASTIFRRERDTQRVACEAGGHHRWDEQMQLWRQQ</sequence>
<dbReference type="Proteomes" id="UP000613740">
    <property type="component" value="Unassembled WGS sequence"/>
</dbReference>
<protein>
    <submittedName>
        <fullName evidence="1">Uncharacterized protein</fullName>
    </submittedName>
</protein>
<accession>A0A835SYC8</accession>
<comment type="caution">
    <text evidence="1">The sequence shown here is derived from an EMBL/GenBank/DDBJ whole genome shotgun (WGS) entry which is preliminary data.</text>
</comment>
<dbReference type="EMBL" id="JAEHOD010000052">
    <property type="protein sequence ID" value="KAG2435592.1"/>
    <property type="molecule type" value="Genomic_DNA"/>
</dbReference>
<name>A0A835SYC8_9CHLO</name>